<dbReference type="EMBL" id="GEFM01001969">
    <property type="protein sequence ID" value="JAP73827.1"/>
    <property type="molecule type" value="mRNA"/>
</dbReference>
<accession>A0A131Y4S3</accession>
<sequence length="118" mass="13817">MEFFEDPQNPGEVYIRLLRQDLLEELFFSKRPGRLVVCMVDREFLVYRPEKEDGAAAAPSLDLMVRDVGRLLDKGRRNGFRNGVHSSVHIFTDVNLYDVSDELAKELDVRVFCHFFHR</sequence>
<reference evidence="1" key="1">
    <citation type="submission" date="2016-02" db="EMBL/GenBank/DDBJ databases">
        <title>RNAseq analyses of the midgut from blood- or serum-fed Ixodes ricinus ticks.</title>
        <authorList>
            <person name="Perner J."/>
            <person name="Provaznik J."/>
            <person name="Schrenkova J."/>
            <person name="Urbanova V."/>
            <person name="Ribeiro J.M."/>
            <person name="Kopacek P."/>
        </authorList>
    </citation>
    <scope>NUCLEOTIDE SEQUENCE</scope>
    <source>
        <tissue evidence="1">Gut</tissue>
    </source>
</reference>
<dbReference type="AlphaFoldDB" id="A0A131Y4S3"/>
<evidence type="ECO:0000313" key="1">
    <source>
        <dbReference type="EMBL" id="JAP73827.1"/>
    </source>
</evidence>
<name>A0A131Y4S3_IXORI</name>
<organism evidence="1">
    <name type="scientific">Ixodes ricinus</name>
    <name type="common">Common tick</name>
    <name type="synonym">Acarus ricinus</name>
    <dbReference type="NCBI Taxonomy" id="34613"/>
    <lineage>
        <taxon>Eukaryota</taxon>
        <taxon>Metazoa</taxon>
        <taxon>Ecdysozoa</taxon>
        <taxon>Arthropoda</taxon>
        <taxon>Chelicerata</taxon>
        <taxon>Arachnida</taxon>
        <taxon>Acari</taxon>
        <taxon>Parasitiformes</taxon>
        <taxon>Ixodida</taxon>
        <taxon>Ixodoidea</taxon>
        <taxon>Ixodidae</taxon>
        <taxon>Ixodinae</taxon>
        <taxon>Ixodes</taxon>
    </lineage>
</organism>
<protein>
    <submittedName>
        <fullName evidence="1">Uncharacterized protein</fullName>
    </submittedName>
</protein>
<proteinExistence type="evidence at transcript level"/>